<sequence>MSALRLRHIHLASSPAEGIYPSYKTAAAVQELLRRRMLDFKDAESSSSSARPSRPPSPTLISFTPQPTYTLGRRQAHPSASSPSPASSSLSPAEISRLKAPLHIRSSLRDSQPTLGLAPSRGGAKNTAEAPHSEHIFHPSILTSPRGGLATYHGPGQVVLWPVMVIKSPAPLGYKQFTVRCYSRLLENTTTGLLQRLFGLKGLTTEDPGVWVRTPRAGSRGGGEGQGEGGEGEGELRKISALGIHLRRHVSSLGAAINLDMPTTSASAPRRGVMNCPSGEEEKVNAWARFIACGLEGKGVTCVQEELRAAGGAGIPGLDSEIVARAWAEELAKRMEMNQHNVELVGRDEVEELVGTAEREGYLEAVGRDEL</sequence>
<dbReference type="AlphaFoldDB" id="A0A194W9G0"/>
<dbReference type="PROSITE" id="PS51733">
    <property type="entry name" value="BPL_LPL_CATALYTIC"/>
    <property type="match status" value="1"/>
</dbReference>
<dbReference type="SMR" id="A0A194W9G0"/>
<accession>A0A194W9G0</accession>
<feature type="compositionally biased region" description="Low complexity" evidence="1">
    <location>
        <begin position="77"/>
        <end position="92"/>
    </location>
</feature>
<feature type="compositionally biased region" description="Gly residues" evidence="1">
    <location>
        <begin position="219"/>
        <end position="229"/>
    </location>
</feature>
<dbReference type="PANTHER" id="PTHR10993">
    <property type="entry name" value="OCTANOYLTRANSFERASE"/>
    <property type="match status" value="1"/>
</dbReference>
<reference evidence="3" key="1">
    <citation type="submission" date="2014-12" db="EMBL/GenBank/DDBJ databases">
        <title>Genome Sequence of Valsa Canker Pathogens Uncovers a Specific Adaption of Colonization on Woody Bark.</title>
        <authorList>
            <person name="Yin Z."/>
            <person name="Liu H."/>
            <person name="Gao X."/>
            <person name="Li Z."/>
            <person name="Song N."/>
            <person name="Ke X."/>
            <person name="Dai Q."/>
            <person name="Wu Y."/>
            <person name="Sun Y."/>
            <person name="Xu J.-R."/>
            <person name="Kang Z.K."/>
            <person name="Wang L."/>
            <person name="Huang L."/>
        </authorList>
    </citation>
    <scope>NUCLEOTIDE SEQUENCE [LARGE SCALE GENOMIC DNA]</scope>
    <source>
        <strain evidence="3">03-8</strain>
    </source>
</reference>
<evidence type="ECO:0000259" key="2">
    <source>
        <dbReference type="PROSITE" id="PS51733"/>
    </source>
</evidence>
<proteinExistence type="predicted"/>
<dbReference type="EMBL" id="CM003107">
    <property type="protein sequence ID" value="KUI73106.1"/>
    <property type="molecule type" value="Genomic_DNA"/>
</dbReference>
<protein>
    <submittedName>
        <fullName evidence="3">Octanoyltransferase, mitochondrial</fullName>
    </submittedName>
</protein>
<evidence type="ECO:0000256" key="1">
    <source>
        <dbReference type="SAM" id="MobiDB-lite"/>
    </source>
</evidence>
<dbReference type="GO" id="GO:0009249">
    <property type="term" value="P:protein lipoylation"/>
    <property type="evidence" value="ECO:0007669"/>
    <property type="project" value="TreeGrafter"/>
</dbReference>
<dbReference type="PANTHER" id="PTHR10993:SF7">
    <property type="entry name" value="LIPOYLTRANSFERASE 2, MITOCHONDRIAL-RELATED"/>
    <property type="match status" value="1"/>
</dbReference>
<feature type="region of interest" description="Disordered" evidence="1">
    <location>
        <begin position="109"/>
        <end position="129"/>
    </location>
</feature>
<feature type="compositionally biased region" description="Polar residues" evidence="1">
    <location>
        <begin position="59"/>
        <end position="69"/>
    </location>
</feature>
<feature type="domain" description="BPL/LPL catalytic" evidence="2">
    <location>
        <begin position="98"/>
        <end position="302"/>
    </location>
</feature>
<dbReference type="OrthoDB" id="19908at2759"/>
<evidence type="ECO:0000313" key="3">
    <source>
        <dbReference type="EMBL" id="KUI73106.1"/>
    </source>
</evidence>
<dbReference type="SUPFAM" id="SSF55681">
    <property type="entry name" value="Class II aaRS and biotin synthetases"/>
    <property type="match status" value="1"/>
</dbReference>
<keyword evidence="4" id="KW-1185">Reference proteome</keyword>
<feature type="region of interest" description="Disordered" evidence="1">
    <location>
        <begin position="42"/>
        <end position="92"/>
    </location>
</feature>
<organism evidence="3 4">
    <name type="scientific">Cytospora mali</name>
    <name type="common">Apple Valsa canker fungus</name>
    <name type="synonym">Valsa mali</name>
    <dbReference type="NCBI Taxonomy" id="578113"/>
    <lineage>
        <taxon>Eukaryota</taxon>
        <taxon>Fungi</taxon>
        <taxon>Dikarya</taxon>
        <taxon>Ascomycota</taxon>
        <taxon>Pezizomycotina</taxon>
        <taxon>Sordariomycetes</taxon>
        <taxon>Sordariomycetidae</taxon>
        <taxon>Diaporthales</taxon>
        <taxon>Cytosporaceae</taxon>
        <taxon>Cytospora</taxon>
    </lineage>
</organism>
<dbReference type="GO" id="GO:0033819">
    <property type="term" value="F:lipoyl(octanoyl) transferase activity"/>
    <property type="evidence" value="ECO:0007669"/>
    <property type="project" value="TreeGrafter"/>
</dbReference>
<dbReference type="Pfam" id="PF21948">
    <property type="entry name" value="LplA-B_cat"/>
    <property type="match status" value="1"/>
</dbReference>
<dbReference type="Proteomes" id="UP000078559">
    <property type="component" value="Chromosome 10"/>
</dbReference>
<evidence type="ECO:0000313" key="4">
    <source>
        <dbReference type="Proteomes" id="UP000078559"/>
    </source>
</evidence>
<feature type="region of interest" description="Disordered" evidence="1">
    <location>
        <begin position="209"/>
        <end position="234"/>
    </location>
</feature>
<dbReference type="InterPro" id="IPR045864">
    <property type="entry name" value="aa-tRNA-synth_II/BPL/LPL"/>
</dbReference>
<gene>
    <name evidence="3" type="ORF">VM1G_08707</name>
</gene>
<dbReference type="InterPro" id="IPR004143">
    <property type="entry name" value="BPL_LPL_catalytic"/>
</dbReference>
<dbReference type="Gene3D" id="3.30.930.10">
    <property type="entry name" value="Bira Bifunctional Protein, Domain 2"/>
    <property type="match status" value="1"/>
</dbReference>
<name>A0A194W9G0_CYTMA</name>